<evidence type="ECO:0000313" key="3">
    <source>
        <dbReference type="Proteomes" id="UP000630149"/>
    </source>
</evidence>
<sequence length="249" mass="28765">MDGNPKATLPKRFRSINHSDFRMMGSGQFTPSQLIKILNKLNAPVIIVDLRAESHGFINDIPVSWYGHRNWDNQNKSISRIEFEERDLLNQVSQTSKITLTPLRKEADKYSQTILKPLSVLSEAQLASKLGIGYQRFYVLDHAPPEQSELNKFIQFVHSIPKDTWLYFHCRGGQGRTTTFMVLYEILKAPNRSLNEIFADQVHAGGKDLKRMPPQSSYKYELAKERLAVIERFYESQITQKSINHQARK</sequence>
<proteinExistence type="predicted"/>
<dbReference type="AlphaFoldDB" id="A0A917JTJ3"/>
<evidence type="ECO:0000313" key="2">
    <source>
        <dbReference type="EMBL" id="GGI86198.1"/>
    </source>
</evidence>
<dbReference type="Pfam" id="PF14566">
    <property type="entry name" value="PTPlike_phytase"/>
    <property type="match status" value="1"/>
</dbReference>
<organism evidence="2 3">
    <name type="scientific">Legionella impletisoli</name>
    <dbReference type="NCBI Taxonomy" id="343510"/>
    <lineage>
        <taxon>Bacteria</taxon>
        <taxon>Pseudomonadati</taxon>
        <taxon>Pseudomonadota</taxon>
        <taxon>Gammaproteobacteria</taxon>
        <taxon>Legionellales</taxon>
        <taxon>Legionellaceae</taxon>
        <taxon>Legionella</taxon>
    </lineage>
</organism>
<reference evidence="2" key="2">
    <citation type="submission" date="2020-09" db="EMBL/GenBank/DDBJ databases">
        <authorList>
            <person name="Sun Q."/>
            <person name="Ohkuma M."/>
        </authorList>
    </citation>
    <scope>NUCLEOTIDE SEQUENCE</scope>
    <source>
        <strain evidence="2">JCM 13919</strain>
    </source>
</reference>
<accession>A0A917JTJ3</accession>
<name>A0A917JTJ3_9GAMM</name>
<dbReference type="Gene3D" id="3.90.190.10">
    <property type="entry name" value="Protein tyrosine phosphatase superfamily"/>
    <property type="match status" value="1"/>
</dbReference>
<dbReference type="InterPro" id="IPR016130">
    <property type="entry name" value="Tyr_Pase_AS"/>
</dbReference>
<reference evidence="2" key="1">
    <citation type="journal article" date="2014" name="Int. J. Syst. Evol. Microbiol.">
        <title>Complete genome sequence of Corynebacterium casei LMG S-19264T (=DSM 44701T), isolated from a smear-ripened cheese.</title>
        <authorList>
            <consortium name="US DOE Joint Genome Institute (JGI-PGF)"/>
            <person name="Walter F."/>
            <person name="Albersmeier A."/>
            <person name="Kalinowski J."/>
            <person name="Ruckert C."/>
        </authorList>
    </citation>
    <scope>NUCLEOTIDE SEQUENCE</scope>
    <source>
        <strain evidence="2">JCM 13919</strain>
    </source>
</reference>
<comment type="caution">
    <text evidence="2">The sequence shown here is derived from an EMBL/GenBank/DDBJ whole genome shotgun (WGS) entry which is preliminary data.</text>
</comment>
<dbReference type="SUPFAM" id="SSF52799">
    <property type="entry name" value="(Phosphotyrosine protein) phosphatases II"/>
    <property type="match status" value="1"/>
</dbReference>
<dbReference type="Gene3D" id="3.30.70.1690">
    <property type="match status" value="1"/>
</dbReference>
<dbReference type="InterPro" id="IPR029021">
    <property type="entry name" value="Prot-tyrosine_phosphatase-like"/>
</dbReference>
<dbReference type="PROSITE" id="PS50056">
    <property type="entry name" value="TYR_PHOSPHATASE_2"/>
    <property type="match status" value="1"/>
</dbReference>
<dbReference type="PROSITE" id="PS00383">
    <property type="entry name" value="TYR_PHOSPHATASE_1"/>
    <property type="match status" value="1"/>
</dbReference>
<dbReference type="InterPro" id="IPR000387">
    <property type="entry name" value="Tyr_Pase_dom"/>
</dbReference>
<gene>
    <name evidence="2" type="ORF">GCM10007966_13490</name>
</gene>
<dbReference type="Proteomes" id="UP000630149">
    <property type="component" value="Unassembled WGS sequence"/>
</dbReference>
<dbReference type="SMART" id="SM01301">
    <property type="entry name" value="PTPlike_phytase"/>
    <property type="match status" value="1"/>
</dbReference>
<evidence type="ECO:0000259" key="1">
    <source>
        <dbReference type="PROSITE" id="PS50056"/>
    </source>
</evidence>
<protein>
    <submittedName>
        <fullName evidence="2">Protein-tyrosine-phosphatase</fullName>
    </submittedName>
</protein>
<dbReference type="EMBL" id="BMOB01000005">
    <property type="protein sequence ID" value="GGI86198.1"/>
    <property type="molecule type" value="Genomic_DNA"/>
</dbReference>
<keyword evidence="3" id="KW-1185">Reference proteome</keyword>
<feature type="domain" description="Tyrosine specific protein phosphatases" evidence="1">
    <location>
        <begin position="151"/>
        <end position="195"/>
    </location>
</feature>